<dbReference type="PROSITE" id="PS50815">
    <property type="entry name" value="HORMA"/>
    <property type="match status" value="1"/>
</dbReference>
<sequence length="257" mass="28061">MDPQTLSNDRSIIPTYPALLTALTDFLTVSVHTILYHRNIYPAEIFVKARKYSFPVYQCRHERVCRWVGDAMRAVGGEIGKANGVWNKKGNVATVSLILLSPGNVALERFVFNLSSFPPMQPDGEGGGGGDSLMFQPPDEEDGGRRGGREMDEVTVAGLEAQFRDCMMRLSIAAPDLGKLPEDCTYTIALEMKESDAPMNYAEVWAPAEGQGSDGTGIRRGGGGAKTTDIRTVEADSICLELSIEETTTKTKMVFEQ</sequence>
<accession>A0A3N4KBZ5</accession>
<feature type="region of interest" description="Disordered" evidence="2">
    <location>
        <begin position="121"/>
        <end position="148"/>
    </location>
</feature>
<organism evidence="4 5">
    <name type="scientific">Choiromyces venosus 120613-1</name>
    <dbReference type="NCBI Taxonomy" id="1336337"/>
    <lineage>
        <taxon>Eukaryota</taxon>
        <taxon>Fungi</taxon>
        <taxon>Dikarya</taxon>
        <taxon>Ascomycota</taxon>
        <taxon>Pezizomycotina</taxon>
        <taxon>Pezizomycetes</taxon>
        <taxon>Pezizales</taxon>
        <taxon>Tuberaceae</taxon>
        <taxon>Choiromyces</taxon>
    </lineage>
</organism>
<proteinExistence type="inferred from homology"/>
<gene>
    <name evidence="4" type="ORF">L873DRAFT_1756225</name>
</gene>
<comment type="similarity">
    <text evidence="1">Belongs to the MAD2 family.</text>
</comment>
<feature type="domain" description="HORMA" evidence="3">
    <location>
        <begin position="17"/>
        <end position="244"/>
    </location>
</feature>
<reference evidence="4 5" key="1">
    <citation type="journal article" date="2018" name="Nat. Ecol. Evol.">
        <title>Pezizomycetes genomes reveal the molecular basis of ectomycorrhizal truffle lifestyle.</title>
        <authorList>
            <person name="Murat C."/>
            <person name="Payen T."/>
            <person name="Noel B."/>
            <person name="Kuo A."/>
            <person name="Morin E."/>
            <person name="Chen J."/>
            <person name="Kohler A."/>
            <person name="Krizsan K."/>
            <person name="Balestrini R."/>
            <person name="Da Silva C."/>
            <person name="Montanini B."/>
            <person name="Hainaut M."/>
            <person name="Levati E."/>
            <person name="Barry K.W."/>
            <person name="Belfiori B."/>
            <person name="Cichocki N."/>
            <person name="Clum A."/>
            <person name="Dockter R.B."/>
            <person name="Fauchery L."/>
            <person name="Guy J."/>
            <person name="Iotti M."/>
            <person name="Le Tacon F."/>
            <person name="Lindquist E.A."/>
            <person name="Lipzen A."/>
            <person name="Malagnac F."/>
            <person name="Mello A."/>
            <person name="Molinier V."/>
            <person name="Miyauchi S."/>
            <person name="Poulain J."/>
            <person name="Riccioni C."/>
            <person name="Rubini A."/>
            <person name="Sitrit Y."/>
            <person name="Splivallo R."/>
            <person name="Traeger S."/>
            <person name="Wang M."/>
            <person name="Zifcakova L."/>
            <person name="Wipf D."/>
            <person name="Zambonelli A."/>
            <person name="Paolocci F."/>
            <person name="Nowrousian M."/>
            <person name="Ottonello S."/>
            <person name="Baldrian P."/>
            <person name="Spatafora J.W."/>
            <person name="Henrissat B."/>
            <person name="Nagy L.G."/>
            <person name="Aury J.M."/>
            <person name="Wincker P."/>
            <person name="Grigoriev I.V."/>
            <person name="Bonfante P."/>
            <person name="Martin F.M."/>
        </authorList>
    </citation>
    <scope>NUCLEOTIDE SEQUENCE [LARGE SCALE GENOMIC DNA]</scope>
    <source>
        <strain evidence="4 5">120613-1</strain>
    </source>
</reference>
<evidence type="ECO:0000259" key="3">
    <source>
        <dbReference type="PROSITE" id="PS50815"/>
    </source>
</evidence>
<dbReference type="EMBL" id="ML120351">
    <property type="protein sequence ID" value="RPB05931.1"/>
    <property type="molecule type" value="Genomic_DNA"/>
</dbReference>
<dbReference type="GO" id="GO:0003677">
    <property type="term" value="F:DNA binding"/>
    <property type="evidence" value="ECO:0007669"/>
    <property type="project" value="UniProtKB-KW"/>
</dbReference>
<evidence type="ECO:0000313" key="5">
    <source>
        <dbReference type="Proteomes" id="UP000276215"/>
    </source>
</evidence>
<dbReference type="Proteomes" id="UP000276215">
    <property type="component" value="Unassembled WGS sequence"/>
</dbReference>
<dbReference type="InterPro" id="IPR045091">
    <property type="entry name" value="Mad2-like"/>
</dbReference>
<dbReference type="STRING" id="1336337.A0A3N4KBZ5"/>
<evidence type="ECO:0000256" key="2">
    <source>
        <dbReference type="SAM" id="MobiDB-lite"/>
    </source>
</evidence>
<dbReference type="Pfam" id="PF02301">
    <property type="entry name" value="HORMA"/>
    <property type="match status" value="1"/>
</dbReference>
<dbReference type="PANTHER" id="PTHR11842">
    <property type="entry name" value="MITOTIC SPINDLE ASSEMBLY CHECKPOINT PROTEIN MAD2"/>
    <property type="match status" value="1"/>
</dbReference>
<dbReference type="SUPFAM" id="SSF56019">
    <property type="entry name" value="The spindle assembly checkpoint protein mad2"/>
    <property type="match status" value="1"/>
</dbReference>
<evidence type="ECO:0000313" key="4">
    <source>
        <dbReference type="EMBL" id="RPB05931.1"/>
    </source>
</evidence>
<dbReference type="PANTHER" id="PTHR11842:SF10">
    <property type="entry name" value="MITOTIC SPINDLE ASSEMBLY CHECKPOINT PROTEIN MAD2B"/>
    <property type="match status" value="1"/>
</dbReference>
<keyword evidence="4" id="KW-0238">DNA-binding</keyword>
<dbReference type="InterPro" id="IPR003511">
    <property type="entry name" value="HORMA_dom"/>
</dbReference>
<dbReference type="AlphaFoldDB" id="A0A3N4KBZ5"/>
<dbReference type="OrthoDB" id="21254at2759"/>
<keyword evidence="5" id="KW-1185">Reference proteome</keyword>
<dbReference type="InterPro" id="IPR036570">
    <property type="entry name" value="HORMA_dom_sf"/>
</dbReference>
<evidence type="ECO:0000256" key="1">
    <source>
        <dbReference type="ARBA" id="ARBA00010348"/>
    </source>
</evidence>
<name>A0A3N4KBZ5_9PEZI</name>
<dbReference type="GO" id="GO:0016035">
    <property type="term" value="C:zeta DNA polymerase complex"/>
    <property type="evidence" value="ECO:0007669"/>
    <property type="project" value="TreeGrafter"/>
</dbReference>
<protein>
    <submittedName>
        <fullName evidence="4">DNA-binding protein</fullName>
    </submittedName>
</protein>
<dbReference type="Gene3D" id="3.30.900.10">
    <property type="entry name" value="HORMA domain"/>
    <property type="match status" value="1"/>
</dbReference>